<gene>
    <name evidence="1" type="ORF">WJX75_000155</name>
</gene>
<dbReference type="EMBL" id="JALJOT010000003">
    <property type="protein sequence ID" value="KAK9916217.1"/>
    <property type="molecule type" value="Genomic_DNA"/>
</dbReference>
<protein>
    <recommendedName>
        <fullName evidence="3">Peptidase M23</fullName>
    </recommendedName>
</protein>
<dbReference type="Proteomes" id="UP001491310">
    <property type="component" value="Unassembled WGS sequence"/>
</dbReference>
<evidence type="ECO:0008006" key="3">
    <source>
        <dbReference type="Google" id="ProtNLM"/>
    </source>
</evidence>
<organism evidence="1 2">
    <name type="scientific">Coccomyxa subellipsoidea</name>
    <dbReference type="NCBI Taxonomy" id="248742"/>
    <lineage>
        <taxon>Eukaryota</taxon>
        <taxon>Viridiplantae</taxon>
        <taxon>Chlorophyta</taxon>
        <taxon>core chlorophytes</taxon>
        <taxon>Trebouxiophyceae</taxon>
        <taxon>Trebouxiophyceae incertae sedis</taxon>
        <taxon>Coccomyxaceae</taxon>
        <taxon>Coccomyxa</taxon>
    </lineage>
</organism>
<evidence type="ECO:0000313" key="2">
    <source>
        <dbReference type="Proteomes" id="UP001491310"/>
    </source>
</evidence>
<name>A0ABR2YX38_9CHLO</name>
<accession>A0ABR2YX38</accession>
<evidence type="ECO:0000313" key="1">
    <source>
        <dbReference type="EMBL" id="KAK9916217.1"/>
    </source>
</evidence>
<proteinExistence type="predicted"/>
<keyword evidence="2" id="KW-1185">Reference proteome</keyword>
<sequence length="66" mass="7804">MNKKWWTVRPIVLLAFIFLTLGFLVQVVAQDQRLQSEQKQHILVVKRLKAQQSDMLKRVSQLEQSI</sequence>
<comment type="caution">
    <text evidence="1">The sequence shown here is derived from an EMBL/GenBank/DDBJ whole genome shotgun (WGS) entry which is preliminary data.</text>
</comment>
<reference evidence="1 2" key="1">
    <citation type="journal article" date="2024" name="Nat. Commun.">
        <title>Phylogenomics reveals the evolutionary origins of lichenization in chlorophyte algae.</title>
        <authorList>
            <person name="Puginier C."/>
            <person name="Libourel C."/>
            <person name="Otte J."/>
            <person name="Skaloud P."/>
            <person name="Haon M."/>
            <person name="Grisel S."/>
            <person name="Petersen M."/>
            <person name="Berrin J.G."/>
            <person name="Delaux P.M."/>
            <person name="Dal Grande F."/>
            <person name="Keller J."/>
        </authorList>
    </citation>
    <scope>NUCLEOTIDE SEQUENCE [LARGE SCALE GENOMIC DNA]</scope>
    <source>
        <strain evidence="1 2">SAG 216-7</strain>
    </source>
</reference>